<keyword evidence="3" id="KW-1185">Reference proteome</keyword>
<evidence type="ECO:0000313" key="2">
    <source>
        <dbReference type="EMBL" id="MFD0886711.1"/>
    </source>
</evidence>
<name>A0ABW3DUH2_9ACTN</name>
<sequence>MRALSRYSREIRCASSGEGGRPLIAVPDVKLVLPADHHERYEHQDDDDGDRYDSDDDPDPYDGP</sequence>
<dbReference type="Proteomes" id="UP001597024">
    <property type="component" value="Unassembled WGS sequence"/>
</dbReference>
<accession>A0ABW3DUH2</accession>
<feature type="region of interest" description="Disordered" evidence="1">
    <location>
        <begin position="35"/>
        <end position="64"/>
    </location>
</feature>
<comment type="caution">
    <text evidence="2">The sequence shown here is derived from an EMBL/GenBank/DDBJ whole genome shotgun (WGS) entry which is preliminary data.</text>
</comment>
<gene>
    <name evidence="2" type="ORF">ACFQ08_19365</name>
</gene>
<feature type="compositionally biased region" description="Acidic residues" evidence="1">
    <location>
        <begin position="44"/>
        <end position="64"/>
    </location>
</feature>
<dbReference type="EMBL" id="JBHTHX010000692">
    <property type="protein sequence ID" value="MFD0886711.1"/>
    <property type="molecule type" value="Genomic_DNA"/>
</dbReference>
<evidence type="ECO:0000313" key="3">
    <source>
        <dbReference type="Proteomes" id="UP001597024"/>
    </source>
</evidence>
<evidence type="ECO:0000256" key="1">
    <source>
        <dbReference type="SAM" id="MobiDB-lite"/>
    </source>
</evidence>
<organism evidence="2 3">
    <name type="scientific">Streptosporangium algeriense</name>
    <dbReference type="NCBI Taxonomy" id="1682748"/>
    <lineage>
        <taxon>Bacteria</taxon>
        <taxon>Bacillati</taxon>
        <taxon>Actinomycetota</taxon>
        <taxon>Actinomycetes</taxon>
        <taxon>Streptosporangiales</taxon>
        <taxon>Streptosporangiaceae</taxon>
        <taxon>Streptosporangium</taxon>
    </lineage>
</organism>
<reference evidence="3" key="1">
    <citation type="journal article" date="2019" name="Int. J. Syst. Evol. Microbiol.">
        <title>The Global Catalogue of Microorganisms (GCM) 10K type strain sequencing project: providing services to taxonomists for standard genome sequencing and annotation.</title>
        <authorList>
            <consortium name="The Broad Institute Genomics Platform"/>
            <consortium name="The Broad Institute Genome Sequencing Center for Infectious Disease"/>
            <person name="Wu L."/>
            <person name="Ma J."/>
        </authorList>
    </citation>
    <scope>NUCLEOTIDE SEQUENCE [LARGE SCALE GENOMIC DNA]</scope>
    <source>
        <strain evidence="3">CCUG 62974</strain>
    </source>
</reference>
<proteinExistence type="predicted"/>
<protein>
    <submittedName>
        <fullName evidence="2">Uncharacterized protein</fullName>
    </submittedName>
</protein>